<reference evidence="1 2" key="1">
    <citation type="submission" date="2018-09" db="EMBL/GenBank/DDBJ databases">
        <title>Roseovarius spongiae sp. nov., isolated from a marine sponge.</title>
        <authorList>
            <person name="Zhuang L."/>
            <person name="Luo L."/>
        </authorList>
    </citation>
    <scope>NUCLEOTIDE SEQUENCE [LARGE SCALE GENOMIC DNA]</scope>
    <source>
        <strain evidence="1 2">HN-E21</strain>
    </source>
</reference>
<keyword evidence="2" id="KW-1185">Reference proteome</keyword>
<dbReference type="Proteomes" id="UP000281128">
    <property type="component" value="Unassembled WGS sequence"/>
</dbReference>
<accession>A0A3A8AXW6</accession>
<dbReference type="AlphaFoldDB" id="A0A3A8AXW6"/>
<proteinExistence type="predicted"/>
<dbReference type="EMBL" id="RAPE01000002">
    <property type="protein sequence ID" value="RKF15001.1"/>
    <property type="molecule type" value="Genomic_DNA"/>
</dbReference>
<dbReference type="RefSeq" id="WP_121166032.1">
    <property type="nucleotide sequence ID" value="NZ_RAPE01000002.1"/>
</dbReference>
<gene>
    <name evidence="1" type="ORF">D6850_09075</name>
</gene>
<comment type="caution">
    <text evidence="1">The sequence shown here is derived from an EMBL/GenBank/DDBJ whole genome shotgun (WGS) entry which is preliminary data.</text>
</comment>
<dbReference type="OrthoDB" id="7738516at2"/>
<name>A0A3A8AXW6_9RHOB</name>
<organism evidence="1 2">
    <name type="scientific">Roseovarius spongiae</name>
    <dbReference type="NCBI Taxonomy" id="2320272"/>
    <lineage>
        <taxon>Bacteria</taxon>
        <taxon>Pseudomonadati</taxon>
        <taxon>Pseudomonadota</taxon>
        <taxon>Alphaproteobacteria</taxon>
        <taxon>Rhodobacterales</taxon>
        <taxon>Roseobacteraceae</taxon>
        <taxon>Roseovarius</taxon>
    </lineage>
</organism>
<evidence type="ECO:0000313" key="2">
    <source>
        <dbReference type="Proteomes" id="UP000281128"/>
    </source>
</evidence>
<sequence>MALMLAVPAQAVDSARLDAFLEVARAQGCVIHDLDATLREEGFADRAEVNAIVGKLEAQRKASRLGPALLVRSDACRRGDGPTGRERLLAVLGQAEDCAQPLDRLYHKVEAHGLTRAQADLLRAEMEGRGELVAGDDGATLRLAAAQCADARQLAASITPHPEQAFLAFIASHGCRMGRRDHDGAVAEAGLDPAATDIVIEKLVSQGQAIYYGPDESLIVFEEHCK</sequence>
<protein>
    <submittedName>
        <fullName evidence="1">Uncharacterized protein</fullName>
    </submittedName>
</protein>
<evidence type="ECO:0000313" key="1">
    <source>
        <dbReference type="EMBL" id="RKF15001.1"/>
    </source>
</evidence>